<dbReference type="EMBL" id="AP027151">
    <property type="protein sequence ID" value="BDV41637.1"/>
    <property type="molecule type" value="Genomic_DNA"/>
</dbReference>
<dbReference type="RefSeq" id="WP_282001643.1">
    <property type="nucleotide sequence ID" value="NZ_AP027151.1"/>
</dbReference>
<evidence type="ECO:0000313" key="2">
    <source>
        <dbReference type="Proteomes" id="UP001317705"/>
    </source>
</evidence>
<sequence>MINTSADNQRDTGAQRIVQETIRLAEEKGIAVTRIFFAGTGCVLPDSHTLKISTGTRVAEVSFLDNELAAFATAPAEIIAPIVARIRTALNDLL</sequence>
<keyword evidence="2" id="KW-1185">Reference proteome</keyword>
<evidence type="ECO:0000313" key="1">
    <source>
        <dbReference type="EMBL" id="BDV41637.1"/>
    </source>
</evidence>
<proteinExistence type="predicted"/>
<dbReference type="Proteomes" id="UP001317705">
    <property type="component" value="Chromosome"/>
</dbReference>
<reference evidence="1 2" key="1">
    <citation type="submission" date="2022-12" db="EMBL/GenBank/DDBJ databases">
        <title>Polyphasic characterization of Geotalea uranireducens NIT-SL11 newly isolated from a complex of sewage sludge and microbially reduced graphene oxide.</title>
        <authorList>
            <person name="Xie L."/>
            <person name="Yoshida N."/>
            <person name="Meng L."/>
        </authorList>
    </citation>
    <scope>NUCLEOTIDE SEQUENCE [LARGE SCALE GENOMIC DNA]</scope>
    <source>
        <strain evidence="1 2">NIT-SL11</strain>
    </source>
</reference>
<name>A0ABM8EGW8_9BACT</name>
<accession>A0ABM8EGW8</accession>
<protein>
    <submittedName>
        <fullName evidence="1">Uncharacterized protein</fullName>
    </submittedName>
</protein>
<gene>
    <name evidence="1" type="ORF">GURASL_05600</name>
</gene>
<organism evidence="1 2">
    <name type="scientific">Geotalea uraniireducens</name>
    <dbReference type="NCBI Taxonomy" id="351604"/>
    <lineage>
        <taxon>Bacteria</taxon>
        <taxon>Pseudomonadati</taxon>
        <taxon>Thermodesulfobacteriota</taxon>
        <taxon>Desulfuromonadia</taxon>
        <taxon>Geobacterales</taxon>
        <taxon>Geobacteraceae</taxon>
        <taxon>Geotalea</taxon>
    </lineage>
</organism>